<feature type="signal peptide" evidence="8">
    <location>
        <begin position="1"/>
        <end position="22"/>
    </location>
</feature>
<evidence type="ECO:0000256" key="6">
    <source>
        <dbReference type="PIRNR" id="PIRNR038193"/>
    </source>
</evidence>
<evidence type="ECO:0000256" key="2">
    <source>
        <dbReference type="ARBA" id="ARBA00008871"/>
    </source>
</evidence>
<dbReference type="GO" id="GO:0001669">
    <property type="term" value="C:acrosomal vesicle"/>
    <property type="evidence" value="ECO:0007669"/>
    <property type="project" value="TreeGrafter"/>
</dbReference>
<keyword evidence="5 7" id="KW-0326">Glycosidase</keyword>
<dbReference type="PANTHER" id="PTHR11769:SF19">
    <property type="entry name" value="HYALURONIDASE-3"/>
    <property type="match status" value="1"/>
</dbReference>
<dbReference type="GO" id="GO:0004415">
    <property type="term" value="F:hyalurononglucosaminidase activity"/>
    <property type="evidence" value="ECO:0007669"/>
    <property type="project" value="UniProtKB-UniRule"/>
</dbReference>
<dbReference type="PANTHER" id="PTHR11769">
    <property type="entry name" value="HYALURONIDASE"/>
    <property type="match status" value="1"/>
</dbReference>
<sequence length="450" mass="51490">MVLPHLPLYILLLSLSPHHCTSLSQSSTHGDPLLHTTLPSVTAAGPILEGRPFVVVWNMPTARCQERYDVHLNLGDFDIVENRRQRFQGQRMTIFYRDRLGLYPYLSQDGREVNGGIPQLGDLAAHLSLTGMQMSSLLQPNFTGLGVIDWEEWQPIWETNFGTKMEYRRLSKELVKRKSPDLSDRAVTSLARQEFEESTQKFMEETLQLAVSHHPKGLWGFYGFPVCFNKHKRKTDESYTGRCHRGTRQQNDRLSWLWRQSTALYPSIYLPQRGVTDAPLMVRHRVLEALRVASLWRHSSNTNHSTPVLPYARLAFRHTLNFLNKTDLVHTLGESASLGAAGVVLWGELKFAKSKNQCILLRDYVHTVLGPFIRTLRSDTLHCSLQLCHGNGRCTRRRRNSGHMVSLGQAIITDPHDFTSNKPFYGHFKCHCYPGWTGQKCQVMVKDETT</sequence>
<evidence type="ECO:0000259" key="9">
    <source>
        <dbReference type="PROSITE" id="PS00022"/>
    </source>
</evidence>
<evidence type="ECO:0000313" key="12">
    <source>
        <dbReference type="Proteomes" id="UP000693946"/>
    </source>
</evidence>
<keyword evidence="4" id="KW-1015">Disulfide bond</keyword>
<dbReference type="Proteomes" id="UP000693946">
    <property type="component" value="Linkage Group LG11"/>
</dbReference>
<dbReference type="GO" id="GO:0005975">
    <property type="term" value="P:carbohydrate metabolic process"/>
    <property type="evidence" value="ECO:0007669"/>
    <property type="project" value="InterPro"/>
</dbReference>
<feature type="chain" id="PRO_5043563342" description="Hyaluronidase" evidence="8">
    <location>
        <begin position="23"/>
        <end position="450"/>
    </location>
</feature>
<evidence type="ECO:0000256" key="4">
    <source>
        <dbReference type="ARBA" id="ARBA00023157"/>
    </source>
</evidence>
<evidence type="ECO:0000259" key="10">
    <source>
        <dbReference type="PROSITE" id="PS01186"/>
    </source>
</evidence>
<dbReference type="PROSITE" id="PS00022">
    <property type="entry name" value="EGF_1"/>
    <property type="match status" value="1"/>
</dbReference>
<dbReference type="EMBL" id="JAGKHQ010000003">
    <property type="protein sequence ID" value="KAG7519360.1"/>
    <property type="molecule type" value="Genomic_DNA"/>
</dbReference>
<reference evidence="11 12" key="1">
    <citation type="journal article" date="2021" name="Sci. Rep.">
        <title>Chromosome anchoring in Senegalese sole (Solea senegalensis) reveals sex-associated markers and genome rearrangements in flatfish.</title>
        <authorList>
            <person name="Guerrero-Cozar I."/>
            <person name="Gomez-Garrido J."/>
            <person name="Berbel C."/>
            <person name="Martinez-Blanch J.F."/>
            <person name="Alioto T."/>
            <person name="Claros M.G."/>
            <person name="Gagnaire P.A."/>
            <person name="Manchado M."/>
        </authorList>
    </citation>
    <scope>NUCLEOTIDE SEQUENCE [LARGE SCALE GENOMIC DNA]</scope>
    <source>
        <strain evidence="11">Sse05_10M</strain>
    </source>
</reference>
<gene>
    <name evidence="11" type="ORF">JOB18_006562</name>
</gene>
<dbReference type="InterPro" id="IPR000742">
    <property type="entry name" value="EGF"/>
</dbReference>
<feature type="domain" description="EGF-like" evidence="9 10">
    <location>
        <begin position="430"/>
        <end position="441"/>
    </location>
</feature>
<dbReference type="PROSITE" id="PS01186">
    <property type="entry name" value="EGF_2"/>
    <property type="match status" value="1"/>
</dbReference>
<evidence type="ECO:0000256" key="7">
    <source>
        <dbReference type="RuleBase" id="RU610713"/>
    </source>
</evidence>
<proteinExistence type="inferred from homology"/>
<organism evidence="11 12">
    <name type="scientific">Solea senegalensis</name>
    <name type="common">Senegalese sole</name>
    <dbReference type="NCBI Taxonomy" id="28829"/>
    <lineage>
        <taxon>Eukaryota</taxon>
        <taxon>Metazoa</taxon>
        <taxon>Chordata</taxon>
        <taxon>Craniata</taxon>
        <taxon>Vertebrata</taxon>
        <taxon>Euteleostomi</taxon>
        <taxon>Actinopterygii</taxon>
        <taxon>Neopterygii</taxon>
        <taxon>Teleostei</taxon>
        <taxon>Neoteleostei</taxon>
        <taxon>Acanthomorphata</taxon>
        <taxon>Carangaria</taxon>
        <taxon>Pleuronectiformes</taxon>
        <taxon>Pleuronectoidei</taxon>
        <taxon>Soleidae</taxon>
        <taxon>Solea</taxon>
    </lineage>
</organism>
<evidence type="ECO:0000256" key="5">
    <source>
        <dbReference type="ARBA" id="ARBA00023295"/>
    </source>
</evidence>
<evidence type="ECO:0000256" key="8">
    <source>
        <dbReference type="SAM" id="SignalP"/>
    </source>
</evidence>
<dbReference type="Pfam" id="PF01630">
    <property type="entry name" value="Glyco_hydro_56"/>
    <property type="match status" value="1"/>
</dbReference>
<dbReference type="GO" id="GO:0030214">
    <property type="term" value="P:hyaluronan catabolic process"/>
    <property type="evidence" value="ECO:0007669"/>
    <property type="project" value="TreeGrafter"/>
</dbReference>
<dbReference type="PIRSF" id="PIRSF038193">
    <property type="entry name" value="Hyaluronidase"/>
    <property type="match status" value="1"/>
</dbReference>
<dbReference type="InterPro" id="IPR018155">
    <property type="entry name" value="Hyaluronidase"/>
</dbReference>
<name>A0AAV6SQN3_SOLSE</name>
<keyword evidence="8" id="KW-0732">Signal</keyword>
<comment type="caution">
    <text evidence="11">The sequence shown here is derived from an EMBL/GenBank/DDBJ whole genome shotgun (WGS) entry which is preliminary data.</text>
</comment>
<keyword evidence="12" id="KW-1185">Reference proteome</keyword>
<evidence type="ECO:0000313" key="11">
    <source>
        <dbReference type="EMBL" id="KAG7519360.1"/>
    </source>
</evidence>
<keyword evidence="3 7" id="KW-0378">Hydrolase</keyword>
<dbReference type="AlphaFoldDB" id="A0AAV6SQN3"/>
<dbReference type="EC" id="3.2.1.35" evidence="7"/>
<evidence type="ECO:0000256" key="3">
    <source>
        <dbReference type="ARBA" id="ARBA00022801"/>
    </source>
</evidence>
<protein>
    <recommendedName>
        <fullName evidence="7">Hyaluronidase</fullName>
        <ecNumber evidence="7">3.2.1.35</ecNumber>
    </recommendedName>
</protein>
<comment type="similarity">
    <text evidence="2 6 7">Belongs to the glycosyl hydrolase 56 family.</text>
</comment>
<dbReference type="FunFam" id="3.20.20.70:FF:000065">
    <property type="entry name" value="Hyaluronidase"/>
    <property type="match status" value="1"/>
</dbReference>
<comment type="catalytic activity">
    <reaction evidence="1 7">
        <text>Random hydrolysis of (1-&gt;4)-linkages between N-acetyl-beta-D-glucosamine and D-glucuronate residues in hyaluronate.</text>
        <dbReference type="EC" id="3.2.1.35"/>
    </reaction>
</comment>
<evidence type="ECO:0000256" key="1">
    <source>
        <dbReference type="ARBA" id="ARBA00000251"/>
    </source>
</evidence>
<accession>A0AAV6SQN3</accession>